<dbReference type="InterPro" id="IPR029066">
    <property type="entry name" value="PLP-binding_barrel"/>
</dbReference>
<comment type="pathway">
    <text evidence="5">Amine and polyamine biosynthesis; putrescine biosynthesis via L-ornithine pathway; putrescine from L-ornithine: step 1/1.</text>
</comment>
<evidence type="ECO:0000313" key="11">
    <source>
        <dbReference type="Proteomes" id="UP000526408"/>
    </source>
</evidence>
<dbReference type="Proteomes" id="UP000526408">
    <property type="component" value="Unassembled WGS sequence"/>
</dbReference>
<evidence type="ECO:0000256" key="5">
    <source>
        <dbReference type="ARBA" id="ARBA00034115"/>
    </source>
</evidence>
<dbReference type="Pfam" id="PF02784">
    <property type="entry name" value="Orn_Arg_deC_N"/>
    <property type="match status" value="1"/>
</dbReference>
<dbReference type="RefSeq" id="WP_168621751.1">
    <property type="nucleotide sequence ID" value="NZ_JAAZQQ010000001.1"/>
</dbReference>
<dbReference type="EC" id="4.1.1.17" evidence="6"/>
<evidence type="ECO:0000256" key="2">
    <source>
        <dbReference type="ARBA" id="ARBA00008872"/>
    </source>
</evidence>
<evidence type="ECO:0000259" key="9">
    <source>
        <dbReference type="Pfam" id="PF02784"/>
    </source>
</evidence>
<feature type="active site" description="Proton donor" evidence="8">
    <location>
        <position position="327"/>
    </location>
</feature>
<name>A0A7X6GVZ4_9RHOB</name>
<evidence type="ECO:0000313" key="10">
    <source>
        <dbReference type="EMBL" id="NKX43381.1"/>
    </source>
</evidence>
<dbReference type="Gene3D" id="3.20.20.10">
    <property type="entry name" value="Alanine racemase"/>
    <property type="match status" value="1"/>
</dbReference>
<dbReference type="PRINTS" id="PR01182">
    <property type="entry name" value="ORNDCRBXLASE"/>
</dbReference>
<dbReference type="PROSITE" id="PS00878">
    <property type="entry name" value="ODR_DC_2_1"/>
    <property type="match status" value="1"/>
</dbReference>
<evidence type="ECO:0000256" key="8">
    <source>
        <dbReference type="PIRSR" id="PIRSR600183-50"/>
    </source>
</evidence>
<gene>
    <name evidence="10" type="ORF">HCU73_02165</name>
</gene>
<dbReference type="GO" id="GO:0005737">
    <property type="term" value="C:cytoplasm"/>
    <property type="evidence" value="ECO:0007669"/>
    <property type="project" value="TreeGrafter"/>
</dbReference>
<comment type="catalytic activity">
    <reaction evidence="7">
        <text>L-ornithine + H(+) = putrescine + CO2</text>
        <dbReference type="Rhea" id="RHEA:22964"/>
        <dbReference type="ChEBI" id="CHEBI:15378"/>
        <dbReference type="ChEBI" id="CHEBI:16526"/>
        <dbReference type="ChEBI" id="CHEBI:46911"/>
        <dbReference type="ChEBI" id="CHEBI:326268"/>
        <dbReference type="EC" id="4.1.1.17"/>
    </reaction>
</comment>
<comment type="similarity">
    <text evidence="2">Belongs to the Orn/Lys/Arg decarboxylase class-II family.</text>
</comment>
<dbReference type="InterPro" id="IPR002433">
    <property type="entry name" value="Orn_de-COase"/>
</dbReference>
<dbReference type="PANTHER" id="PTHR11482:SF6">
    <property type="entry name" value="ORNITHINE DECARBOXYLASE 1-RELATED"/>
    <property type="match status" value="1"/>
</dbReference>
<dbReference type="PRINTS" id="PR01179">
    <property type="entry name" value="ODADCRBXLASE"/>
</dbReference>
<evidence type="ECO:0000256" key="1">
    <source>
        <dbReference type="ARBA" id="ARBA00001933"/>
    </source>
</evidence>
<comment type="cofactor">
    <cofactor evidence="1 8">
        <name>pyridoxal 5'-phosphate</name>
        <dbReference type="ChEBI" id="CHEBI:597326"/>
    </cofactor>
</comment>
<dbReference type="EMBL" id="JAAZQQ010000001">
    <property type="protein sequence ID" value="NKX43381.1"/>
    <property type="molecule type" value="Genomic_DNA"/>
</dbReference>
<dbReference type="InterPro" id="IPR000183">
    <property type="entry name" value="Orn/DAP/Arg_de-COase"/>
</dbReference>
<keyword evidence="3 8" id="KW-0663">Pyridoxal phosphate</keyword>
<dbReference type="InterPro" id="IPR009006">
    <property type="entry name" value="Ala_racemase/Decarboxylase_C"/>
</dbReference>
<protein>
    <recommendedName>
        <fullName evidence="6">ornithine decarboxylase</fullName>
        <ecNumber evidence="6">4.1.1.17</ecNumber>
    </recommendedName>
</protein>
<comment type="caution">
    <text evidence="10">The sequence shown here is derived from an EMBL/GenBank/DDBJ whole genome shotgun (WGS) entry which is preliminary data.</text>
</comment>
<accession>A0A7X6GVZ4</accession>
<dbReference type="SUPFAM" id="SSF51419">
    <property type="entry name" value="PLP-binding barrel"/>
    <property type="match status" value="1"/>
</dbReference>
<organism evidence="10 11">
    <name type="scientific">Roseicyclus persicicus</name>
    <dbReference type="NCBI Taxonomy" id="2650661"/>
    <lineage>
        <taxon>Bacteria</taxon>
        <taxon>Pseudomonadati</taxon>
        <taxon>Pseudomonadota</taxon>
        <taxon>Alphaproteobacteria</taxon>
        <taxon>Rhodobacterales</taxon>
        <taxon>Roseobacteraceae</taxon>
        <taxon>Roseicyclus</taxon>
    </lineage>
</organism>
<sequence length="382" mass="40121">MTLSRPFHQTPGDYLAAEAPDEPVLFLSPEVLQATAHRFLDGFPGLVTYAVKANPAEAVLENLIAAGITGFDVASPSEIALVRTLAPRAALHYNNPVRSRAEVATAVGQDVASCSVDCAGELAKLAEGGFPRGREVAVRFKLPVAGGAYDFGEKFGASPKDAADLLAQVVRMGYRPALTFHPGTQCTDPEAWAVYIHRARDIAWAAGVTLERLNVGGGFPARRMRGATPQLEAIFEAIARATRAAFGGDAPALVCEPGRAMVAEAVSLAVRVKAIRPDGSVFLNDGIYGALAEQPVMGMTDRLRVLGPDGAPRQGAATARRLWGPTCDSLDRIPGEVALPADLAEGDYLLVDGMGAYSTAIVTRFNGYGGLRLATVRVLGAA</sequence>
<dbReference type="InterPro" id="IPR022644">
    <property type="entry name" value="De-COase2_N"/>
</dbReference>
<evidence type="ECO:0000256" key="4">
    <source>
        <dbReference type="ARBA" id="ARBA00023239"/>
    </source>
</evidence>
<evidence type="ECO:0000256" key="7">
    <source>
        <dbReference type="ARBA" id="ARBA00049127"/>
    </source>
</evidence>
<dbReference type="SUPFAM" id="SSF50621">
    <property type="entry name" value="Alanine racemase C-terminal domain-like"/>
    <property type="match status" value="1"/>
</dbReference>
<evidence type="ECO:0000256" key="6">
    <source>
        <dbReference type="ARBA" id="ARBA00034138"/>
    </source>
</evidence>
<feature type="domain" description="Orn/DAP/Arg decarboxylase 2 N-terminal" evidence="9">
    <location>
        <begin position="36"/>
        <end position="263"/>
    </location>
</feature>
<keyword evidence="11" id="KW-1185">Reference proteome</keyword>
<dbReference type="CDD" id="cd00622">
    <property type="entry name" value="PLPDE_III_ODC"/>
    <property type="match status" value="1"/>
</dbReference>
<dbReference type="PANTHER" id="PTHR11482">
    <property type="entry name" value="ARGININE/DIAMINOPIMELATE/ORNITHINE DECARBOXYLASE"/>
    <property type="match status" value="1"/>
</dbReference>
<evidence type="ECO:0000256" key="3">
    <source>
        <dbReference type="ARBA" id="ARBA00022898"/>
    </source>
</evidence>
<proteinExistence type="inferred from homology"/>
<dbReference type="GO" id="GO:0033387">
    <property type="term" value="P:putrescine biosynthetic process from arginine, via ornithine"/>
    <property type="evidence" value="ECO:0007669"/>
    <property type="project" value="TreeGrafter"/>
</dbReference>
<feature type="modified residue" description="N6-(pyridoxal phosphate)lysine" evidence="8">
    <location>
        <position position="52"/>
    </location>
</feature>
<dbReference type="AlphaFoldDB" id="A0A7X6GVZ4"/>
<dbReference type="Gene3D" id="2.40.37.10">
    <property type="entry name" value="Lyase, Ornithine Decarboxylase, Chain A, domain 1"/>
    <property type="match status" value="1"/>
</dbReference>
<dbReference type="InterPro" id="IPR022653">
    <property type="entry name" value="De-COase2_pyr-phos_BS"/>
</dbReference>
<keyword evidence="4" id="KW-0456">Lyase</keyword>
<reference evidence="10 11" key="1">
    <citation type="submission" date="2020-04" db="EMBL/GenBank/DDBJ databases">
        <authorList>
            <person name="Yoon J."/>
        </authorList>
    </citation>
    <scope>NUCLEOTIDE SEQUENCE [LARGE SCALE GENOMIC DNA]</scope>
    <source>
        <strain evidence="10 11">KMU-115</strain>
    </source>
</reference>
<dbReference type="GO" id="GO:0004586">
    <property type="term" value="F:ornithine decarboxylase activity"/>
    <property type="evidence" value="ECO:0007669"/>
    <property type="project" value="UniProtKB-EC"/>
</dbReference>